<accession>A0A5C6UNV0</accession>
<feature type="signal peptide" evidence="2">
    <location>
        <begin position="1"/>
        <end position="22"/>
    </location>
</feature>
<organism evidence="3 4">
    <name type="scientific">Flavisphingopyxis soli</name>
    <dbReference type="NCBI Taxonomy" id="2601267"/>
    <lineage>
        <taxon>Bacteria</taxon>
        <taxon>Pseudomonadati</taxon>
        <taxon>Pseudomonadota</taxon>
        <taxon>Alphaproteobacteria</taxon>
        <taxon>Sphingomonadales</taxon>
        <taxon>Sphingopyxidaceae</taxon>
        <taxon>Flavisphingopyxis</taxon>
    </lineage>
</organism>
<dbReference type="EMBL" id="VOPY01000001">
    <property type="protein sequence ID" value="TXC73801.1"/>
    <property type="molecule type" value="Genomic_DNA"/>
</dbReference>
<dbReference type="Proteomes" id="UP000321129">
    <property type="component" value="Unassembled WGS sequence"/>
</dbReference>
<dbReference type="OrthoDB" id="9815212at2"/>
<keyword evidence="1" id="KW-0472">Membrane</keyword>
<gene>
    <name evidence="3" type="ORF">FSZ31_03470</name>
</gene>
<evidence type="ECO:0000256" key="1">
    <source>
        <dbReference type="SAM" id="Phobius"/>
    </source>
</evidence>
<name>A0A5C6UNV0_9SPHN</name>
<feature type="chain" id="PRO_5022728582" description="TIGR02186 family protein" evidence="2">
    <location>
        <begin position="23"/>
        <end position="256"/>
    </location>
</feature>
<keyword evidence="4" id="KW-1185">Reference proteome</keyword>
<keyword evidence="1" id="KW-1133">Transmembrane helix</keyword>
<dbReference type="AlphaFoldDB" id="A0A5C6UNV0"/>
<dbReference type="RefSeq" id="WP_147121638.1">
    <property type="nucleotide sequence ID" value="NZ_VOPY01000001.1"/>
</dbReference>
<keyword evidence="1" id="KW-0812">Transmembrane</keyword>
<keyword evidence="2" id="KW-0732">Signal</keyword>
<feature type="transmembrane region" description="Helical" evidence="1">
    <location>
        <begin position="231"/>
        <end position="253"/>
    </location>
</feature>
<evidence type="ECO:0008006" key="5">
    <source>
        <dbReference type="Google" id="ProtNLM"/>
    </source>
</evidence>
<sequence>MRMPAILLLLGVLILRAGPAAAADPQLVPDVSQSDIEIRYSFAGETILLFGAILYPDRKLPDEDVDIVIVLKGPSVPITIREKRQIGGIWMNAEAVGMRSAPGYYAIGSSRPISDIVDERTAAIYELGLHNLQLSPTGFTSPDQLQRFETGLIDLNRRTRIYSEDASAVSIREGVLYRASMTVPARVPVGGITAQTFLISHGKVLAVASRDITVRKTGFERFIAMAAQKFGFFYGLVAILLSLAFGYAASAYFGRR</sequence>
<protein>
    <recommendedName>
        <fullName evidence="5">TIGR02186 family protein</fullName>
    </recommendedName>
</protein>
<comment type="caution">
    <text evidence="3">The sequence shown here is derived from an EMBL/GenBank/DDBJ whole genome shotgun (WGS) entry which is preliminary data.</text>
</comment>
<dbReference type="InterPro" id="IPR019088">
    <property type="entry name" value="CHP02186-rel_TM"/>
</dbReference>
<evidence type="ECO:0000313" key="3">
    <source>
        <dbReference type="EMBL" id="TXC73801.1"/>
    </source>
</evidence>
<evidence type="ECO:0000256" key="2">
    <source>
        <dbReference type="SAM" id="SignalP"/>
    </source>
</evidence>
<evidence type="ECO:0000313" key="4">
    <source>
        <dbReference type="Proteomes" id="UP000321129"/>
    </source>
</evidence>
<reference evidence="3 4" key="1">
    <citation type="submission" date="2019-08" db="EMBL/GenBank/DDBJ databases">
        <title>Sphingorhabdus soil sp. nov., isolated from arctic soil.</title>
        <authorList>
            <person name="Liu Y."/>
        </authorList>
    </citation>
    <scope>NUCLEOTIDE SEQUENCE [LARGE SCALE GENOMIC DNA]</scope>
    <source>
        <strain evidence="3 4">D-2Q-5-6</strain>
    </source>
</reference>
<dbReference type="Pfam" id="PF09608">
    <property type="entry name" value="Alph_Pro_TM"/>
    <property type="match status" value="1"/>
</dbReference>
<proteinExistence type="predicted"/>